<keyword evidence="3" id="KW-1185">Reference proteome</keyword>
<sequence length="312" mass="34343">HKIKEEALDIVLNHYEGNGGKKKGVDSSDEEDVLTVEQGWLSAQTNTSGDEQIASLLLTNTTTSKGREGENKASSSSCKKPDLSKGEEAMKASTEVEAVQQGCFDQHGEHNLKSATRTLATTNTPSGTCLVTEPRKDSSFEYQVVYRDLADRQGGNQSKNSEEVKDALNVQDDEEGEWETPNRRHSMRAREDHHMIQQGMRKVSTIQRTQSISQKGIIGKDSSPNTKRNKGRGSSGGDSSDTLDDPGNTVGPPNEKTFNGGKLWNDFPEYFVICPKVAAHYGTRHEKQTEPRAVVYANGSELVASICKRIWI</sequence>
<feature type="region of interest" description="Disordered" evidence="1">
    <location>
        <begin position="151"/>
        <end position="259"/>
    </location>
</feature>
<evidence type="ECO:0000256" key="1">
    <source>
        <dbReference type="SAM" id="MobiDB-lite"/>
    </source>
</evidence>
<dbReference type="AlphaFoldDB" id="A0A835LDW3"/>
<feature type="non-terminal residue" evidence="2">
    <location>
        <position position="1"/>
    </location>
</feature>
<gene>
    <name evidence="2" type="ORF">IFM89_000540</name>
</gene>
<evidence type="ECO:0000313" key="2">
    <source>
        <dbReference type="EMBL" id="KAF9590995.1"/>
    </source>
</evidence>
<dbReference type="EMBL" id="JADFTS010000008">
    <property type="protein sequence ID" value="KAF9590995.1"/>
    <property type="molecule type" value="Genomic_DNA"/>
</dbReference>
<organism evidence="2 3">
    <name type="scientific">Coptis chinensis</name>
    <dbReference type="NCBI Taxonomy" id="261450"/>
    <lineage>
        <taxon>Eukaryota</taxon>
        <taxon>Viridiplantae</taxon>
        <taxon>Streptophyta</taxon>
        <taxon>Embryophyta</taxon>
        <taxon>Tracheophyta</taxon>
        <taxon>Spermatophyta</taxon>
        <taxon>Magnoliopsida</taxon>
        <taxon>Ranunculales</taxon>
        <taxon>Ranunculaceae</taxon>
        <taxon>Coptidoideae</taxon>
        <taxon>Coptis</taxon>
    </lineage>
</organism>
<feature type="compositionally biased region" description="Polar residues" evidence="1">
    <location>
        <begin position="204"/>
        <end position="214"/>
    </location>
</feature>
<evidence type="ECO:0000313" key="3">
    <source>
        <dbReference type="Proteomes" id="UP000631114"/>
    </source>
</evidence>
<dbReference type="Proteomes" id="UP000631114">
    <property type="component" value="Unassembled WGS sequence"/>
</dbReference>
<protein>
    <submittedName>
        <fullName evidence="2">Uncharacterized protein</fullName>
    </submittedName>
</protein>
<comment type="caution">
    <text evidence="2">The sequence shown here is derived from an EMBL/GenBank/DDBJ whole genome shotgun (WGS) entry which is preliminary data.</text>
</comment>
<proteinExistence type="predicted"/>
<feature type="compositionally biased region" description="Basic and acidic residues" evidence="1">
    <location>
        <begin position="79"/>
        <end position="90"/>
    </location>
</feature>
<feature type="region of interest" description="Disordered" evidence="1">
    <location>
        <begin position="60"/>
        <end position="94"/>
    </location>
</feature>
<accession>A0A835LDW3</accession>
<reference evidence="2 3" key="1">
    <citation type="submission" date="2020-10" db="EMBL/GenBank/DDBJ databases">
        <title>The Coptis chinensis genome and diversification of protoberbering-type alkaloids.</title>
        <authorList>
            <person name="Wang B."/>
            <person name="Shu S."/>
            <person name="Song C."/>
            <person name="Liu Y."/>
        </authorList>
    </citation>
    <scope>NUCLEOTIDE SEQUENCE [LARGE SCALE GENOMIC DNA]</scope>
    <source>
        <strain evidence="2">HL-2020</strain>
        <tissue evidence="2">Leaf</tissue>
    </source>
</reference>
<name>A0A835LDW3_9MAGN</name>